<evidence type="ECO:0000256" key="10">
    <source>
        <dbReference type="ARBA" id="ARBA00023180"/>
    </source>
</evidence>
<keyword evidence="10" id="KW-0325">Glycoprotein</keyword>
<reference evidence="13" key="2">
    <citation type="submission" date="2025-08" db="UniProtKB">
        <authorList>
            <consortium name="Ensembl"/>
        </authorList>
    </citation>
    <scope>IDENTIFICATION</scope>
</reference>
<feature type="transmembrane region" description="Helical" evidence="12">
    <location>
        <begin position="70"/>
        <end position="92"/>
    </location>
</feature>
<evidence type="ECO:0000256" key="4">
    <source>
        <dbReference type="ARBA" id="ARBA00022889"/>
    </source>
</evidence>
<evidence type="ECO:0000256" key="7">
    <source>
        <dbReference type="ARBA" id="ARBA00023136"/>
    </source>
</evidence>
<evidence type="ECO:0000256" key="11">
    <source>
        <dbReference type="SAM" id="MobiDB-lite"/>
    </source>
</evidence>
<keyword evidence="9" id="KW-0675">Receptor</keyword>
<sequence>METFCSIYSLTPPRISLSATLTPLTSPTSARYAVIDMPSKIQPEELPSGQAKTQTSVVWRAPDGEKEVPVWWIVLAVVSGLFLLALLALIFWKVGFFNRNRPPCDDEDDNAEQLAGAGLSEYAEMPPNTEDKQE</sequence>
<evidence type="ECO:0000256" key="12">
    <source>
        <dbReference type="SAM" id="Phobius"/>
    </source>
</evidence>
<name>A0A4W5LZE8_9TELE</name>
<dbReference type="STRING" id="62062.ENSHHUP00000030984"/>
<dbReference type="GO" id="GO:0008305">
    <property type="term" value="C:integrin complex"/>
    <property type="evidence" value="ECO:0007669"/>
    <property type="project" value="TreeGrafter"/>
</dbReference>
<dbReference type="FunFam" id="1.20.5.930:FF:000001">
    <property type="entry name" value="Integrin subunit alpha V"/>
    <property type="match status" value="1"/>
</dbReference>
<evidence type="ECO:0000256" key="6">
    <source>
        <dbReference type="ARBA" id="ARBA00023037"/>
    </source>
</evidence>
<comment type="similarity">
    <text evidence="2">Belongs to the integrin alpha chain family.</text>
</comment>
<evidence type="ECO:0000256" key="5">
    <source>
        <dbReference type="ARBA" id="ARBA00022989"/>
    </source>
</evidence>
<evidence type="ECO:0000313" key="14">
    <source>
        <dbReference type="Proteomes" id="UP000314982"/>
    </source>
</evidence>
<dbReference type="GO" id="GO:0098609">
    <property type="term" value="P:cell-cell adhesion"/>
    <property type="evidence" value="ECO:0007669"/>
    <property type="project" value="TreeGrafter"/>
</dbReference>
<dbReference type="GO" id="GO:0007160">
    <property type="term" value="P:cell-matrix adhesion"/>
    <property type="evidence" value="ECO:0007669"/>
    <property type="project" value="TreeGrafter"/>
</dbReference>
<evidence type="ECO:0000256" key="2">
    <source>
        <dbReference type="ARBA" id="ARBA00008054"/>
    </source>
</evidence>
<comment type="subcellular location">
    <subcellularLocation>
        <location evidence="1">Membrane</location>
        <topology evidence="1">Single-pass type I membrane protein</topology>
    </subcellularLocation>
</comment>
<keyword evidence="14" id="KW-1185">Reference proteome</keyword>
<evidence type="ECO:0000256" key="9">
    <source>
        <dbReference type="ARBA" id="ARBA00023170"/>
    </source>
</evidence>
<keyword evidence="4" id="KW-0130">Cell adhesion</keyword>
<evidence type="ECO:0000256" key="8">
    <source>
        <dbReference type="ARBA" id="ARBA00023157"/>
    </source>
</evidence>
<dbReference type="InterPro" id="IPR018184">
    <property type="entry name" value="Integrin_alpha_C_CS"/>
</dbReference>
<dbReference type="GO" id="GO:0001525">
    <property type="term" value="P:angiogenesis"/>
    <property type="evidence" value="ECO:0007669"/>
    <property type="project" value="TreeGrafter"/>
</dbReference>
<evidence type="ECO:0000313" key="13">
    <source>
        <dbReference type="Ensembl" id="ENSHHUP00000030984.1"/>
    </source>
</evidence>
<proteinExistence type="inferred from homology"/>
<dbReference type="Gene3D" id="1.20.5.930">
    <property type="entry name" value="Bicelle-embedded integrin alpha(iib) transmembrane segment"/>
    <property type="match status" value="1"/>
</dbReference>
<protein>
    <submittedName>
        <fullName evidence="13">Uncharacterized protein</fullName>
    </submittedName>
</protein>
<dbReference type="Pfam" id="PF00357">
    <property type="entry name" value="Integrin_alpha"/>
    <property type="match status" value="1"/>
</dbReference>
<evidence type="ECO:0000256" key="3">
    <source>
        <dbReference type="ARBA" id="ARBA00022692"/>
    </source>
</evidence>
<dbReference type="GO" id="GO:0007229">
    <property type="term" value="P:integrin-mediated signaling pathway"/>
    <property type="evidence" value="ECO:0007669"/>
    <property type="project" value="UniProtKB-KW"/>
</dbReference>
<dbReference type="GO" id="GO:0033627">
    <property type="term" value="P:cell adhesion mediated by integrin"/>
    <property type="evidence" value="ECO:0007669"/>
    <property type="project" value="TreeGrafter"/>
</dbReference>
<reference evidence="14" key="1">
    <citation type="submission" date="2018-06" db="EMBL/GenBank/DDBJ databases">
        <title>Genome assembly of Danube salmon.</title>
        <authorList>
            <person name="Macqueen D.J."/>
            <person name="Gundappa M.K."/>
        </authorList>
    </citation>
    <scope>NUCLEOTIDE SEQUENCE [LARGE SCALE GENOMIC DNA]</scope>
</reference>
<feature type="region of interest" description="Disordered" evidence="11">
    <location>
        <begin position="102"/>
        <end position="134"/>
    </location>
</feature>
<reference evidence="13" key="3">
    <citation type="submission" date="2025-09" db="UniProtKB">
        <authorList>
            <consortium name="Ensembl"/>
        </authorList>
    </citation>
    <scope>IDENTIFICATION</scope>
</reference>
<dbReference type="AlphaFoldDB" id="A0A4W5LZE8"/>
<accession>A0A4W5LZE8</accession>
<dbReference type="PROSITE" id="PS00242">
    <property type="entry name" value="INTEGRIN_ALPHA"/>
    <property type="match status" value="1"/>
</dbReference>
<dbReference type="GO" id="GO:0009897">
    <property type="term" value="C:external side of plasma membrane"/>
    <property type="evidence" value="ECO:0007669"/>
    <property type="project" value="TreeGrafter"/>
</dbReference>
<keyword evidence="6" id="KW-0401">Integrin</keyword>
<evidence type="ECO:0000256" key="1">
    <source>
        <dbReference type="ARBA" id="ARBA00004479"/>
    </source>
</evidence>
<dbReference type="GO" id="GO:0005178">
    <property type="term" value="F:integrin binding"/>
    <property type="evidence" value="ECO:0007669"/>
    <property type="project" value="TreeGrafter"/>
</dbReference>
<keyword evidence="7 12" id="KW-0472">Membrane</keyword>
<keyword evidence="5 12" id="KW-1133">Transmembrane helix</keyword>
<organism evidence="13 14">
    <name type="scientific">Hucho hucho</name>
    <name type="common">huchen</name>
    <dbReference type="NCBI Taxonomy" id="62062"/>
    <lineage>
        <taxon>Eukaryota</taxon>
        <taxon>Metazoa</taxon>
        <taxon>Chordata</taxon>
        <taxon>Craniata</taxon>
        <taxon>Vertebrata</taxon>
        <taxon>Euteleostomi</taxon>
        <taxon>Actinopterygii</taxon>
        <taxon>Neopterygii</taxon>
        <taxon>Teleostei</taxon>
        <taxon>Protacanthopterygii</taxon>
        <taxon>Salmoniformes</taxon>
        <taxon>Salmonidae</taxon>
        <taxon>Salmoninae</taxon>
        <taxon>Hucho</taxon>
    </lineage>
</organism>
<keyword evidence="3 12" id="KW-0812">Transmembrane</keyword>
<dbReference type="Ensembl" id="ENSHHUT00000032272.1">
    <property type="protein sequence ID" value="ENSHHUP00000030984.1"/>
    <property type="gene ID" value="ENSHHUG00000019717.1"/>
</dbReference>
<dbReference type="PANTHER" id="PTHR23220:SF73">
    <property type="entry name" value="INTEGRIN ALPHA-IIB"/>
    <property type="match status" value="1"/>
</dbReference>
<keyword evidence="8" id="KW-1015">Disulfide bond</keyword>
<dbReference type="PANTHER" id="PTHR23220">
    <property type="entry name" value="INTEGRIN ALPHA"/>
    <property type="match status" value="1"/>
</dbReference>
<dbReference type="Proteomes" id="UP000314982">
    <property type="component" value="Unassembled WGS sequence"/>
</dbReference>
<dbReference type="GeneTree" id="ENSGT00940000160724"/>